<dbReference type="PANTHER" id="PTHR43201:SF5">
    <property type="entry name" value="MEDIUM-CHAIN ACYL-COA LIGASE ACSF2, MITOCHONDRIAL"/>
    <property type="match status" value="1"/>
</dbReference>
<evidence type="ECO:0000313" key="5">
    <source>
        <dbReference type="EMBL" id="VFK33926.1"/>
    </source>
</evidence>
<dbReference type="InterPro" id="IPR000873">
    <property type="entry name" value="AMP-dep_synth/lig_dom"/>
</dbReference>
<dbReference type="GO" id="GO:0031956">
    <property type="term" value="F:medium-chain fatty acid-CoA ligase activity"/>
    <property type="evidence" value="ECO:0007669"/>
    <property type="project" value="TreeGrafter"/>
</dbReference>
<evidence type="ECO:0000259" key="3">
    <source>
        <dbReference type="Pfam" id="PF00501"/>
    </source>
</evidence>
<dbReference type="SUPFAM" id="SSF56801">
    <property type="entry name" value="Acetyl-CoA synthetase-like"/>
    <property type="match status" value="1"/>
</dbReference>
<evidence type="ECO:0000256" key="1">
    <source>
        <dbReference type="ARBA" id="ARBA00006432"/>
    </source>
</evidence>
<name>A0A450XXE0_9GAMM</name>
<dbReference type="PROSITE" id="PS00455">
    <property type="entry name" value="AMP_BINDING"/>
    <property type="match status" value="1"/>
</dbReference>
<feature type="domain" description="AMP-dependent synthetase/ligase" evidence="3">
    <location>
        <begin position="8"/>
        <end position="262"/>
    </location>
</feature>
<dbReference type="EMBL" id="CAADFM010000240">
    <property type="protein sequence ID" value="VFK19874.1"/>
    <property type="molecule type" value="Genomic_DNA"/>
</dbReference>
<comment type="similarity">
    <text evidence="1">Belongs to the ATP-dependent AMP-binding enzyme family.</text>
</comment>
<evidence type="ECO:0000256" key="2">
    <source>
        <dbReference type="ARBA" id="ARBA00022598"/>
    </source>
</evidence>
<reference evidence="5" key="1">
    <citation type="submission" date="2019-02" db="EMBL/GenBank/DDBJ databases">
        <authorList>
            <person name="Gruber-Vodicka R. H."/>
            <person name="Seah K. B. B."/>
        </authorList>
    </citation>
    <scope>NUCLEOTIDE SEQUENCE</scope>
    <source>
        <strain evidence="4">BECK_S312</strain>
        <strain evidence="5">BECK_S426</strain>
    </source>
</reference>
<gene>
    <name evidence="4" type="ORF">BECKLPF1236A_GA0070988_102405</name>
    <name evidence="5" type="ORF">BECKLPF1236C_GA0070990_102312</name>
</gene>
<sequence length="285" mass="31446">MNIQEIIKKHAEKIPDAPSIIGNDGAPLSYKQLYKYFFYVKEKLSEIGIRRNDRIVLVLPNGPEMAVAFLSAAAYTTCAPLNPEYKADEFDVYFSNLNPKALLIPAGADSPALSVANKHDIPVIELTASEEIAGIFTLHCDRTVEKIDQGFAEEDDIALILHTSGTTSRPKMVPLTQTNICISAWNVQDILKLTPDDRSLNVMPLFHIVGLVGVLLSSIKAGASVICTPGFDATQFFDFVQKFQPTWYSAVPTIHQAILLRAKEHLDIINRDLCAMTFSAIDSHS</sequence>
<dbReference type="AlphaFoldDB" id="A0A450XXE0"/>
<dbReference type="Gene3D" id="3.40.50.12780">
    <property type="entry name" value="N-terminal domain of ligase-like"/>
    <property type="match status" value="1"/>
</dbReference>
<dbReference type="InterPro" id="IPR020845">
    <property type="entry name" value="AMP-binding_CS"/>
</dbReference>
<accession>A0A450XXE0</accession>
<dbReference type="EMBL" id="CAADFP010000231">
    <property type="protein sequence ID" value="VFK33926.1"/>
    <property type="molecule type" value="Genomic_DNA"/>
</dbReference>
<protein>
    <submittedName>
        <fullName evidence="5">AMP-binding enzyme</fullName>
    </submittedName>
</protein>
<organism evidence="5">
    <name type="scientific">Candidatus Kentrum sp. LPFa</name>
    <dbReference type="NCBI Taxonomy" id="2126335"/>
    <lineage>
        <taxon>Bacteria</taxon>
        <taxon>Pseudomonadati</taxon>
        <taxon>Pseudomonadota</taxon>
        <taxon>Gammaproteobacteria</taxon>
        <taxon>Candidatus Kentrum</taxon>
    </lineage>
</organism>
<dbReference type="InterPro" id="IPR042099">
    <property type="entry name" value="ANL_N_sf"/>
</dbReference>
<dbReference type="GO" id="GO:0006631">
    <property type="term" value="P:fatty acid metabolic process"/>
    <property type="evidence" value="ECO:0007669"/>
    <property type="project" value="TreeGrafter"/>
</dbReference>
<dbReference type="PANTHER" id="PTHR43201">
    <property type="entry name" value="ACYL-COA SYNTHETASE"/>
    <property type="match status" value="1"/>
</dbReference>
<proteinExistence type="inferred from homology"/>
<keyword evidence="2" id="KW-0436">Ligase</keyword>
<dbReference type="Pfam" id="PF00501">
    <property type="entry name" value="AMP-binding"/>
    <property type="match status" value="1"/>
</dbReference>
<evidence type="ECO:0000313" key="4">
    <source>
        <dbReference type="EMBL" id="VFK19874.1"/>
    </source>
</evidence>